<sequence length="103" mass="11303">MRADEVSGRWAHAHEEDTSDEMVFRPADAELPPSRGRVAFELRADGSFAETGLGPADVPEEATGSWTLEGATIRLSDGAAQGVPREMEVLRTDKERLVVRKPR</sequence>
<dbReference type="AlphaFoldDB" id="A0A6J4MRG8"/>
<dbReference type="EMBL" id="CADCUK010000046">
    <property type="protein sequence ID" value="CAA9366756.1"/>
    <property type="molecule type" value="Genomic_DNA"/>
</dbReference>
<organism evidence="1">
    <name type="scientific">uncultured Nocardioidaceae bacterium</name>
    <dbReference type="NCBI Taxonomy" id="253824"/>
    <lineage>
        <taxon>Bacteria</taxon>
        <taxon>Bacillati</taxon>
        <taxon>Actinomycetota</taxon>
        <taxon>Actinomycetes</taxon>
        <taxon>Propionibacteriales</taxon>
        <taxon>Nocardioidaceae</taxon>
        <taxon>environmental samples</taxon>
    </lineage>
</organism>
<evidence type="ECO:0000313" key="1">
    <source>
        <dbReference type="EMBL" id="CAA9366756.1"/>
    </source>
</evidence>
<accession>A0A6J4MRG8</accession>
<proteinExistence type="predicted"/>
<reference evidence="1" key="1">
    <citation type="submission" date="2020-02" db="EMBL/GenBank/DDBJ databases">
        <authorList>
            <person name="Meier V. D."/>
        </authorList>
    </citation>
    <scope>NUCLEOTIDE SEQUENCE</scope>
    <source>
        <strain evidence="1">AVDCRST_MAG47</strain>
    </source>
</reference>
<evidence type="ECO:0008006" key="2">
    <source>
        <dbReference type="Google" id="ProtNLM"/>
    </source>
</evidence>
<gene>
    <name evidence="1" type="ORF">AVDCRST_MAG47-664</name>
</gene>
<protein>
    <recommendedName>
        <fullName evidence="2">Lipocalin-like domain-containing protein</fullName>
    </recommendedName>
</protein>
<name>A0A6J4MRG8_9ACTN</name>